<organism evidence="3 4">
    <name type="scientific">Pseudoxanthomonas kaohsiungensis</name>
    <dbReference type="NCBI Taxonomy" id="283923"/>
    <lineage>
        <taxon>Bacteria</taxon>
        <taxon>Pseudomonadati</taxon>
        <taxon>Pseudomonadota</taxon>
        <taxon>Gammaproteobacteria</taxon>
        <taxon>Lysobacterales</taxon>
        <taxon>Lysobacteraceae</taxon>
        <taxon>Pseudoxanthomonas</taxon>
    </lineage>
</organism>
<dbReference type="InterPro" id="IPR038989">
    <property type="entry name" value="UbiJ"/>
</dbReference>
<dbReference type="PANTHER" id="PTHR38693">
    <property type="entry name" value="UBIQUINONE BIOSYNTHESIS PROTEIN UBIJ"/>
    <property type="match status" value="1"/>
</dbReference>
<comment type="function">
    <text evidence="1">Required for ubiquinone (coenzyme Q) biosynthesis. Binds hydrophobic ubiquinone biosynthetic intermediates via its SCP2 domain and is essential for the stability of the Ubi complex. May constitute a docking platform where Ubi enzymes assemble and access their SCP2-bound polyprenyl substrates.</text>
</comment>
<gene>
    <name evidence="1" type="primary">ubiJ</name>
    <name evidence="3" type="ORF">ACFQ2N_07810</name>
</gene>
<comment type="subcellular location">
    <subcellularLocation>
        <location evidence="1">Cytoplasm</location>
    </subcellularLocation>
</comment>
<dbReference type="InterPro" id="IPR003033">
    <property type="entry name" value="SCP2_sterol-bd_dom"/>
</dbReference>
<keyword evidence="1" id="KW-0963">Cytoplasm</keyword>
<dbReference type="HAMAP" id="MF_02215">
    <property type="entry name" value="UbiJ"/>
    <property type="match status" value="1"/>
</dbReference>
<dbReference type="RefSeq" id="WP_162375828.1">
    <property type="nucleotide sequence ID" value="NZ_JBHTKN010000004.1"/>
</dbReference>
<accession>A0ABW3LXE9</accession>
<dbReference type="Proteomes" id="UP001597033">
    <property type="component" value="Unassembled WGS sequence"/>
</dbReference>
<comment type="pathway">
    <text evidence="1">Cofactor biosynthesis; ubiquinone biosynthesis.</text>
</comment>
<comment type="similarity">
    <text evidence="1">Belongs to the UbiJ family.</text>
</comment>
<evidence type="ECO:0000256" key="1">
    <source>
        <dbReference type="HAMAP-Rule" id="MF_02215"/>
    </source>
</evidence>
<dbReference type="PANTHER" id="PTHR38693:SF1">
    <property type="entry name" value="UBIQUINONE BIOSYNTHESIS ACCESSORY FACTOR UBIJ"/>
    <property type="match status" value="1"/>
</dbReference>
<protein>
    <recommendedName>
        <fullName evidence="1">Ubiquinone biosynthesis accessory factor UbiJ</fullName>
    </recommendedName>
</protein>
<keyword evidence="4" id="KW-1185">Reference proteome</keyword>
<proteinExistence type="inferred from homology"/>
<comment type="caution">
    <text evidence="3">The sequence shown here is derived from an EMBL/GenBank/DDBJ whole genome shotgun (WGS) entry which is preliminary data.</text>
</comment>
<evidence type="ECO:0000259" key="2">
    <source>
        <dbReference type="Pfam" id="PF02036"/>
    </source>
</evidence>
<dbReference type="EMBL" id="JBHTKN010000004">
    <property type="protein sequence ID" value="MFD1042251.1"/>
    <property type="molecule type" value="Genomic_DNA"/>
</dbReference>
<reference evidence="4" key="1">
    <citation type="journal article" date="2019" name="Int. J. Syst. Evol. Microbiol.">
        <title>The Global Catalogue of Microorganisms (GCM) 10K type strain sequencing project: providing services to taxonomists for standard genome sequencing and annotation.</title>
        <authorList>
            <consortium name="The Broad Institute Genomics Platform"/>
            <consortium name="The Broad Institute Genome Sequencing Center for Infectious Disease"/>
            <person name="Wu L."/>
            <person name="Ma J."/>
        </authorList>
    </citation>
    <scope>NUCLEOTIDE SEQUENCE [LARGE SCALE GENOMIC DNA]</scope>
    <source>
        <strain evidence="4">CCUG 55854</strain>
    </source>
</reference>
<keyword evidence="1" id="KW-0831">Ubiquinone biosynthesis</keyword>
<sequence>MPTPFDALKPLAGRALEAALNRAVALDPDTGAALAALDGRRISLALESPPLALDIAVHRGHLQVGPPLGQADLAVRGTVGGLLGRMPFLAGARGAGGRLHVAGDADLAQRLQRLAANFTPDWQQPFVAAFGEVIGVQVANAVAAALRGARGTAAGLARSGAEYVTEESRDVVARAELSAFNDDVDALRDDVERIAARIARLPRVEVAP</sequence>
<dbReference type="Pfam" id="PF02036">
    <property type="entry name" value="SCP2"/>
    <property type="match status" value="1"/>
</dbReference>
<evidence type="ECO:0000313" key="3">
    <source>
        <dbReference type="EMBL" id="MFD1042251.1"/>
    </source>
</evidence>
<name>A0ABW3LXE9_9GAMM</name>
<feature type="domain" description="SCP2" evidence="2">
    <location>
        <begin position="20"/>
        <end position="115"/>
    </location>
</feature>
<evidence type="ECO:0000313" key="4">
    <source>
        <dbReference type="Proteomes" id="UP001597033"/>
    </source>
</evidence>